<accession>A0ABP9K6R4</accession>
<feature type="transmembrane region" description="Helical" evidence="1">
    <location>
        <begin position="91"/>
        <end position="110"/>
    </location>
</feature>
<keyword evidence="1" id="KW-0472">Membrane</keyword>
<evidence type="ECO:0000313" key="3">
    <source>
        <dbReference type="Proteomes" id="UP001500124"/>
    </source>
</evidence>
<feature type="transmembrane region" description="Helical" evidence="1">
    <location>
        <begin position="339"/>
        <end position="358"/>
    </location>
</feature>
<keyword evidence="1" id="KW-0812">Transmembrane</keyword>
<organism evidence="2 3">
    <name type="scientific">Streptomyces similanensis</name>
    <dbReference type="NCBI Taxonomy" id="1274988"/>
    <lineage>
        <taxon>Bacteria</taxon>
        <taxon>Bacillati</taxon>
        <taxon>Actinomycetota</taxon>
        <taxon>Actinomycetes</taxon>
        <taxon>Kitasatosporales</taxon>
        <taxon>Streptomycetaceae</taxon>
        <taxon>Streptomyces</taxon>
    </lineage>
</organism>
<evidence type="ECO:0000256" key="1">
    <source>
        <dbReference type="SAM" id="Phobius"/>
    </source>
</evidence>
<feature type="transmembrane region" description="Helical" evidence="1">
    <location>
        <begin position="12"/>
        <end position="29"/>
    </location>
</feature>
<feature type="transmembrane region" description="Helical" evidence="1">
    <location>
        <begin position="310"/>
        <end position="333"/>
    </location>
</feature>
<proteinExistence type="predicted"/>
<keyword evidence="1" id="KW-1133">Transmembrane helix</keyword>
<gene>
    <name evidence="2" type="ORF">GCM10023336_22090</name>
</gene>
<protein>
    <submittedName>
        <fullName evidence="2">Uncharacterized protein</fullName>
    </submittedName>
</protein>
<comment type="caution">
    <text evidence="2">The sequence shown here is derived from an EMBL/GenBank/DDBJ whole genome shotgun (WGS) entry which is preliminary data.</text>
</comment>
<evidence type="ECO:0000313" key="2">
    <source>
        <dbReference type="EMBL" id="GAA5052521.1"/>
    </source>
</evidence>
<sequence length="383" mass="39971">MRHRSTSLSKGLGAAALGAMAVVYGSALVPRDADGARWEVLVPLAVSGLLAGCWVLAVRSAPLVTRLPAVPARAGIPAALGSIRRDGGHIAMAYLVIWAPFVAGAAAQHGSGSSLGGLWCALTALFALVLSCYALALVTSRLGPGQKVLRADAAAGRVYAVRARFGDAVREQYRRPTGTGTGDISTIDSYYAELSPESEDGGPAVRPTVRLASMRGDSFRINLGDKHLSHAAAELAGHSGWLCWPSRWKDLAGTDKDRHVAAAFVTDTGHVVWGHTRQDDWTTWLRGELAPARETDPTLSAEVLSSPSRFLPAAHGVSLLYAAAAALLTIPYLVGAVPFGVGIGLGAAAGLTGLVAGVRMANGAKILDPELWTTRQESHPSLR</sequence>
<dbReference type="EMBL" id="BAABKC010000032">
    <property type="protein sequence ID" value="GAA5052521.1"/>
    <property type="molecule type" value="Genomic_DNA"/>
</dbReference>
<keyword evidence="3" id="KW-1185">Reference proteome</keyword>
<name>A0ABP9K6R4_9ACTN</name>
<feature type="transmembrane region" description="Helical" evidence="1">
    <location>
        <begin position="41"/>
        <end position="58"/>
    </location>
</feature>
<dbReference type="Proteomes" id="UP001500124">
    <property type="component" value="Unassembled WGS sequence"/>
</dbReference>
<feature type="transmembrane region" description="Helical" evidence="1">
    <location>
        <begin position="116"/>
        <end position="138"/>
    </location>
</feature>
<reference evidence="3" key="1">
    <citation type="journal article" date="2019" name="Int. J. Syst. Evol. Microbiol.">
        <title>The Global Catalogue of Microorganisms (GCM) 10K type strain sequencing project: providing services to taxonomists for standard genome sequencing and annotation.</title>
        <authorList>
            <consortium name="The Broad Institute Genomics Platform"/>
            <consortium name="The Broad Institute Genome Sequencing Center for Infectious Disease"/>
            <person name="Wu L."/>
            <person name="Ma J."/>
        </authorList>
    </citation>
    <scope>NUCLEOTIDE SEQUENCE [LARGE SCALE GENOMIC DNA]</scope>
    <source>
        <strain evidence="3">JCM 18410</strain>
    </source>
</reference>